<evidence type="ECO:0000313" key="2">
    <source>
        <dbReference type="EMBL" id="GMH31251.1"/>
    </source>
</evidence>
<organism evidence="2 3">
    <name type="scientific">Nepenthes gracilis</name>
    <name type="common">Slender pitcher plant</name>
    <dbReference type="NCBI Taxonomy" id="150966"/>
    <lineage>
        <taxon>Eukaryota</taxon>
        <taxon>Viridiplantae</taxon>
        <taxon>Streptophyta</taxon>
        <taxon>Embryophyta</taxon>
        <taxon>Tracheophyta</taxon>
        <taxon>Spermatophyta</taxon>
        <taxon>Magnoliopsida</taxon>
        <taxon>eudicotyledons</taxon>
        <taxon>Gunneridae</taxon>
        <taxon>Pentapetalae</taxon>
        <taxon>Caryophyllales</taxon>
        <taxon>Nepenthaceae</taxon>
        <taxon>Nepenthes</taxon>
    </lineage>
</organism>
<feature type="region of interest" description="Disordered" evidence="1">
    <location>
        <begin position="44"/>
        <end position="71"/>
    </location>
</feature>
<protein>
    <submittedName>
        <fullName evidence="2">Uncharacterized protein</fullName>
    </submittedName>
</protein>
<keyword evidence="3" id="KW-1185">Reference proteome</keyword>
<accession>A0AAD3TLH0</accession>
<dbReference type="Proteomes" id="UP001279734">
    <property type="component" value="Unassembled WGS sequence"/>
</dbReference>
<dbReference type="EMBL" id="BSYO01000040">
    <property type="protein sequence ID" value="GMH31251.1"/>
    <property type="molecule type" value="Genomic_DNA"/>
</dbReference>
<comment type="caution">
    <text evidence="2">The sequence shown here is derived from an EMBL/GenBank/DDBJ whole genome shotgun (WGS) entry which is preliminary data.</text>
</comment>
<sequence>MGNEAPPQMVLVHRNEARWGGAGSIQCVRSTETPFARKAIVDHERSNVPSSQDGFGVVNTMTRGPGSMGRRRDFSLYRHLSLKNHKNVQRKYRQKKGYDPRSV</sequence>
<dbReference type="AlphaFoldDB" id="A0AAD3TLH0"/>
<proteinExistence type="predicted"/>
<reference evidence="2" key="1">
    <citation type="submission" date="2023-05" db="EMBL/GenBank/DDBJ databases">
        <title>Nepenthes gracilis genome sequencing.</title>
        <authorList>
            <person name="Fukushima K."/>
        </authorList>
    </citation>
    <scope>NUCLEOTIDE SEQUENCE</scope>
    <source>
        <strain evidence="2">SING2019-196</strain>
    </source>
</reference>
<name>A0AAD3TLH0_NEPGR</name>
<evidence type="ECO:0000313" key="3">
    <source>
        <dbReference type="Proteomes" id="UP001279734"/>
    </source>
</evidence>
<gene>
    <name evidence="2" type="ORF">Nepgr_033094</name>
</gene>
<evidence type="ECO:0000256" key="1">
    <source>
        <dbReference type="SAM" id="MobiDB-lite"/>
    </source>
</evidence>